<accession>W7I5Z0</accession>
<evidence type="ECO:0000313" key="2">
    <source>
        <dbReference type="EMBL" id="EWC47897.1"/>
    </source>
</evidence>
<feature type="region of interest" description="Disordered" evidence="1">
    <location>
        <begin position="347"/>
        <end position="594"/>
    </location>
</feature>
<feature type="compositionally biased region" description="Polar residues" evidence="1">
    <location>
        <begin position="508"/>
        <end position="524"/>
    </location>
</feature>
<evidence type="ECO:0000313" key="3">
    <source>
        <dbReference type="Proteomes" id="UP000024837"/>
    </source>
</evidence>
<feature type="compositionally biased region" description="Basic and acidic residues" evidence="1">
    <location>
        <begin position="452"/>
        <end position="474"/>
    </location>
</feature>
<dbReference type="Proteomes" id="UP000024837">
    <property type="component" value="Unassembled WGS sequence"/>
</dbReference>
<dbReference type="AlphaFoldDB" id="W7I5Z0"/>
<organism evidence="2 3">
    <name type="scientific">Drechslerella stenobrocha 248</name>
    <dbReference type="NCBI Taxonomy" id="1043628"/>
    <lineage>
        <taxon>Eukaryota</taxon>
        <taxon>Fungi</taxon>
        <taxon>Dikarya</taxon>
        <taxon>Ascomycota</taxon>
        <taxon>Pezizomycotina</taxon>
        <taxon>Orbiliomycetes</taxon>
        <taxon>Orbiliales</taxon>
        <taxon>Orbiliaceae</taxon>
        <taxon>Drechslerella</taxon>
    </lineage>
</organism>
<name>W7I5Z0_9PEZI</name>
<feature type="compositionally biased region" description="Basic residues" evidence="1">
    <location>
        <begin position="405"/>
        <end position="417"/>
    </location>
</feature>
<dbReference type="HOGENOM" id="CLU_419781_0_0_1"/>
<feature type="region of interest" description="Disordered" evidence="1">
    <location>
        <begin position="624"/>
        <end position="653"/>
    </location>
</feature>
<proteinExistence type="predicted"/>
<reference evidence="2 3" key="1">
    <citation type="submission" date="2013-05" db="EMBL/GenBank/DDBJ databases">
        <title>Drechslerella stenobrocha genome reveals carnivorous origination and mechanical trapping mechanism of predatory fungi.</title>
        <authorList>
            <person name="Liu X."/>
            <person name="Zhang W."/>
            <person name="Liu K."/>
        </authorList>
    </citation>
    <scope>NUCLEOTIDE SEQUENCE [LARGE SCALE GENOMIC DNA]</scope>
    <source>
        <strain evidence="2 3">248</strain>
    </source>
</reference>
<keyword evidence="3" id="KW-1185">Reference proteome</keyword>
<gene>
    <name evidence="2" type="ORF">DRE_02779</name>
</gene>
<dbReference type="OrthoDB" id="5427588at2759"/>
<sequence length="653" mass="74150">MEDTRGDRYDIANHPELLVTEAFGPNSFRTYGSNRPGREEDWETCSEPSPVQKPLWPPKPKRNPAGIPPRAVRFLVYARRARKQIHRSAFTALRPSPFCAHYPSQLEVSEWPLCLEQPEPEIINIILSLNANMNECDVLPPVRWEFQQPPKLPVFPPLVCPAVEAVRRMAEMHFYDACLQDAVGLCNKVSERALPGLQKSYLWTLAAHAALFAKSVYEDERLNLVEKYANLALCFFLDDKYLARDCNQYYSEIKARAHYWGEMHQLHILKPGYSIPLLAKCLEHERYKRLWGDYKAAKRYDRFVKMRKKAETAAAAQRLVPVSVPKKGRLRGFFKGVFKRSGRNRGDHFQYRIDNSEQKAVNEADKENDFDNNKNMESTTAKEGKGKARETKSKDWVNKSDKNGNRKKSKKKGKKKKADIWEDILEEEKKRKKAGKRGGNANKDGWEDVWTDEWKRETEKKQKADKKAREKANKGWEVVWEEEMPADPAKGNENDRLRTDSETEAQAGPSTLNPDLTASTSTAHYQVRTEAGPSTAVKGTEKANTNTANDPDNKKPVYGKYPPAASLRLTPTPTTEGGRRGSRREQPGRRTYEAIKNNAAKRRAAAEAAATPAEKIAANADNTGLDHQDENAADNSLAIVKWQPTEPSSFPKT</sequence>
<dbReference type="EMBL" id="KI966407">
    <property type="protein sequence ID" value="EWC47897.1"/>
    <property type="molecule type" value="Genomic_DNA"/>
</dbReference>
<feature type="region of interest" description="Disordered" evidence="1">
    <location>
        <begin position="28"/>
        <end position="65"/>
    </location>
</feature>
<evidence type="ECO:0000256" key="1">
    <source>
        <dbReference type="SAM" id="MobiDB-lite"/>
    </source>
</evidence>
<feature type="compositionally biased region" description="Basic and acidic residues" evidence="1">
    <location>
        <begin position="577"/>
        <end position="593"/>
    </location>
</feature>
<protein>
    <submittedName>
        <fullName evidence="2">Uncharacterized protein</fullName>
    </submittedName>
</protein>
<feature type="compositionally biased region" description="Low complexity" evidence="1">
    <location>
        <begin position="567"/>
        <end position="576"/>
    </location>
</feature>
<feature type="compositionally biased region" description="Basic and acidic residues" evidence="1">
    <location>
        <begin position="347"/>
        <end position="404"/>
    </location>
</feature>
<feature type="compositionally biased region" description="Basic and acidic residues" evidence="1">
    <location>
        <begin position="490"/>
        <end position="501"/>
    </location>
</feature>